<protein>
    <submittedName>
        <fullName evidence="5">Uncharacterized protein</fullName>
    </submittedName>
</protein>
<feature type="domain" description="F-box associated beta-propeller type 1" evidence="4">
    <location>
        <begin position="702"/>
        <end position="902"/>
    </location>
</feature>
<evidence type="ECO:0000313" key="6">
    <source>
        <dbReference type="Proteomes" id="UP001162972"/>
    </source>
</evidence>
<evidence type="ECO:0000259" key="3">
    <source>
        <dbReference type="Pfam" id="PF00930"/>
    </source>
</evidence>
<dbReference type="PANTHER" id="PTHR11731:SF193">
    <property type="entry name" value="DIPEPTIDYL PEPTIDASE 9"/>
    <property type="match status" value="1"/>
</dbReference>
<dbReference type="Pfam" id="PF00930">
    <property type="entry name" value="DPPIV_N"/>
    <property type="match status" value="2"/>
</dbReference>
<dbReference type="PANTHER" id="PTHR11731">
    <property type="entry name" value="PROTEASE FAMILY S9B,C DIPEPTIDYL-PEPTIDASE IV-RELATED"/>
    <property type="match status" value="1"/>
</dbReference>
<keyword evidence="6" id="KW-1185">Reference proteome</keyword>
<dbReference type="Pfam" id="PF00326">
    <property type="entry name" value="Peptidase_S9"/>
    <property type="match status" value="1"/>
</dbReference>
<dbReference type="Pfam" id="PF07734">
    <property type="entry name" value="FBA_1"/>
    <property type="match status" value="1"/>
</dbReference>
<organism evidence="5 6">
    <name type="scientific">Salix udensis</name>
    <dbReference type="NCBI Taxonomy" id="889485"/>
    <lineage>
        <taxon>Eukaryota</taxon>
        <taxon>Viridiplantae</taxon>
        <taxon>Streptophyta</taxon>
        <taxon>Embryophyta</taxon>
        <taxon>Tracheophyta</taxon>
        <taxon>Spermatophyta</taxon>
        <taxon>Magnoliopsida</taxon>
        <taxon>eudicotyledons</taxon>
        <taxon>Gunneridae</taxon>
        <taxon>Pentapetalae</taxon>
        <taxon>rosids</taxon>
        <taxon>fabids</taxon>
        <taxon>Malpighiales</taxon>
        <taxon>Salicaceae</taxon>
        <taxon>Saliceae</taxon>
        <taxon>Salix</taxon>
    </lineage>
</organism>
<dbReference type="SUPFAM" id="SSF53474">
    <property type="entry name" value="alpha/beta-Hydrolases"/>
    <property type="match status" value="1"/>
</dbReference>
<dbReference type="AlphaFoldDB" id="A0AAD6P7Q3"/>
<feature type="region of interest" description="Disordered" evidence="1">
    <location>
        <begin position="589"/>
        <end position="610"/>
    </location>
</feature>
<dbReference type="Gene3D" id="2.140.10.30">
    <property type="entry name" value="Dipeptidylpeptidase IV, N-terminal domain"/>
    <property type="match status" value="1"/>
</dbReference>
<dbReference type="GO" id="GO:0008239">
    <property type="term" value="F:dipeptidyl-peptidase activity"/>
    <property type="evidence" value="ECO:0007669"/>
    <property type="project" value="TreeGrafter"/>
</dbReference>
<feature type="domain" description="Peptidase S9 prolyl oligopeptidase catalytic" evidence="2">
    <location>
        <begin position="612"/>
        <end position="695"/>
    </location>
</feature>
<evidence type="ECO:0000259" key="2">
    <source>
        <dbReference type="Pfam" id="PF00326"/>
    </source>
</evidence>
<dbReference type="Gene3D" id="3.40.50.1820">
    <property type="entry name" value="alpha/beta hydrolase"/>
    <property type="match status" value="1"/>
</dbReference>
<evidence type="ECO:0000256" key="1">
    <source>
        <dbReference type="SAM" id="MobiDB-lite"/>
    </source>
</evidence>
<gene>
    <name evidence="5" type="ORF">OIU84_002066</name>
</gene>
<sequence length="942" mass="105333">MQSVDENESQNKKLRLLRSLNYDMPLTDNTIPQNAEDSILFPIEEIVQSPLPGYVGPTSISFSADDSLVTYLFSPDHTLSRKVFAFDLKSCRQELFFGPPDGGLDESNISPEEKLRRERLRERGLGVTWYEWVKTGSTRKAIMVPLPAGLYLQEFHSSKPELKLPSSALSPIIDPHVSPDGTMLAYIRDSELHVLNFLDNKSKQLTHGAQGNTVTHGLAEYIAQEEMDRKNGYWWSLDSKFIAFTQVDSSEIPPFRIMHQGKSSVGSEAQEDHPYPFAGASNVKVGLGVVSVHGDSITWMDLLCGGTEEPDNEDEYLARVNWMQGNVLIAQKNNSHGLTLHDCFIPLDKGITKYSGGFIWASEKSGFRHLYVHDANGTCLGPITEGEWMVEQIAGVNEAAGIIYFTATLDGPLESHLYRAKLYPVENNSLQAPLRLTNGKGKHSVVLDHHLQNFVDIHDSLDSPPRVSLCSLNNGGEIMSLFKQSFTIPRFKRQELEPPKIVQIQANDGTTLYGALYDPDPTRFGPPPYKTMISVYGGPGVQYVNDSWIATVDMRAQYLRSQGILVWKSPKCGRWNVVKTEIGGCFNDHAQKSNTSGSRASKKTGNCPLTDLDNRGSARRGLKFEGALKGNPGRFDAEDQLTGAEWLIKQGLAKAGHIGLYGWSYGGYMSAMILARFPDVFRCAVSGAPGLRVRLCDASCAQVKREVVAGSTGGLLCSKVCDNPRIDYVLWNPATRYFIYAKRPRQNFKILLDGFGHNSKMNDYMLVKIGRLFQSPNLDAVMDIPFEIEKGDFVLRALVYSWRKHSWRLDYDCRIQSGVFYPRDDQAVSVKGEFYWHLHRPQDIILAFDTDNSVFRWIDFPRWNQYSTPVEVSLISGGIKDSPACSVFPNNGSTSLTIDIWVLDDSGAGVCSGERDYFEVIDESIDLSQRRESGDRSTLRNL</sequence>
<feature type="domain" description="Dipeptidylpeptidase IV N-terminal" evidence="3">
    <location>
        <begin position="145"/>
        <end position="330"/>
    </location>
</feature>
<reference evidence="5 6" key="1">
    <citation type="journal article" date="2023" name="Int. J. Mol. Sci.">
        <title>De Novo Assembly and Annotation of 11 Diverse Shrub Willow (Salix) Genomes Reveals Novel Gene Organization in Sex-Linked Regions.</title>
        <authorList>
            <person name="Hyden B."/>
            <person name="Feng K."/>
            <person name="Yates T.B."/>
            <person name="Jawdy S."/>
            <person name="Cereghino C."/>
            <person name="Smart L.B."/>
            <person name="Muchero W."/>
        </authorList>
    </citation>
    <scope>NUCLEOTIDE SEQUENCE [LARGE SCALE GENOMIC DNA]</scope>
    <source>
        <tissue evidence="5">Shoot tip</tissue>
    </source>
</reference>
<dbReference type="InterPro" id="IPR001375">
    <property type="entry name" value="Peptidase_S9_cat"/>
</dbReference>
<dbReference type="GO" id="GO:0006508">
    <property type="term" value="P:proteolysis"/>
    <property type="evidence" value="ECO:0007669"/>
    <property type="project" value="InterPro"/>
</dbReference>
<dbReference type="InterPro" id="IPR017451">
    <property type="entry name" value="F-box-assoc_interact_dom"/>
</dbReference>
<dbReference type="SUPFAM" id="SSF82171">
    <property type="entry name" value="DPP6 N-terminal domain-like"/>
    <property type="match status" value="1"/>
</dbReference>
<dbReference type="NCBIfam" id="TIGR01640">
    <property type="entry name" value="F_box_assoc_1"/>
    <property type="match status" value="1"/>
</dbReference>
<dbReference type="InterPro" id="IPR050278">
    <property type="entry name" value="Serine_Prot_S9B/DPPIV"/>
</dbReference>
<name>A0AAD6P7Q3_9ROSI</name>
<accession>A0AAD6P7Q3</accession>
<feature type="domain" description="Dipeptidylpeptidase IV N-terminal" evidence="3">
    <location>
        <begin position="347"/>
        <end position="465"/>
    </location>
</feature>
<evidence type="ECO:0000313" key="5">
    <source>
        <dbReference type="EMBL" id="KAJ6418813.1"/>
    </source>
</evidence>
<dbReference type="EMBL" id="JAPFFJ010000010">
    <property type="protein sequence ID" value="KAJ6418813.1"/>
    <property type="molecule type" value="Genomic_DNA"/>
</dbReference>
<dbReference type="InterPro" id="IPR002469">
    <property type="entry name" value="Peptidase_S9B_N"/>
</dbReference>
<dbReference type="InterPro" id="IPR029058">
    <property type="entry name" value="AB_hydrolase_fold"/>
</dbReference>
<dbReference type="Proteomes" id="UP001162972">
    <property type="component" value="Chromosome 12"/>
</dbReference>
<proteinExistence type="predicted"/>
<evidence type="ECO:0000259" key="4">
    <source>
        <dbReference type="Pfam" id="PF07734"/>
    </source>
</evidence>
<dbReference type="GO" id="GO:0008236">
    <property type="term" value="F:serine-type peptidase activity"/>
    <property type="evidence" value="ECO:0007669"/>
    <property type="project" value="InterPro"/>
</dbReference>
<comment type="caution">
    <text evidence="5">The sequence shown here is derived from an EMBL/GenBank/DDBJ whole genome shotgun (WGS) entry which is preliminary data.</text>
</comment>
<dbReference type="InterPro" id="IPR006527">
    <property type="entry name" value="F-box-assoc_dom_typ1"/>
</dbReference>